<evidence type="ECO:0000313" key="14">
    <source>
        <dbReference type="Proteomes" id="UP000282582"/>
    </source>
</evidence>
<evidence type="ECO:0000256" key="6">
    <source>
        <dbReference type="ARBA" id="ARBA00022842"/>
    </source>
</evidence>
<evidence type="ECO:0000313" key="10">
    <source>
        <dbReference type="EMBL" id="RMY06522.1"/>
    </source>
</evidence>
<evidence type="ECO:0000313" key="13">
    <source>
        <dbReference type="Proteomes" id="UP000281245"/>
    </source>
</evidence>
<organism evidence="8 11">
    <name type="scientific">Hortaea werneckii</name>
    <name type="common">Black yeast</name>
    <name type="synonym">Cladosporium werneckii</name>
    <dbReference type="NCBI Taxonomy" id="91943"/>
    <lineage>
        <taxon>Eukaryota</taxon>
        <taxon>Fungi</taxon>
        <taxon>Dikarya</taxon>
        <taxon>Ascomycota</taxon>
        <taxon>Pezizomycotina</taxon>
        <taxon>Dothideomycetes</taxon>
        <taxon>Dothideomycetidae</taxon>
        <taxon>Mycosphaerellales</taxon>
        <taxon>Teratosphaeriaceae</taxon>
        <taxon>Hortaea</taxon>
    </lineage>
</organism>
<evidence type="ECO:0000256" key="1">
    <source>
        <dbReference type="ARBA" id="ARBA00008276"/>
    </source>
</evidence>
<dbReference type="AlphaFoldDB" id="A0A3M6XLJ6"/>
<evidence type="ECO:0000256" key="2">
    <source>
        <dbReference type="ARBA" id="ARBA00022598"/>
    </source>
</evidence>
<evidence type="ECO:0008006" key="15">
    <source>
        <dbReference type="Google" id="ProtNLM"/>
    </source>
</evidence>
<dbReference type="Proteomes" id="UP000276864">
    <property type="component" value="Unassembled WGS sequence"/>
</dbReference>
<dbReference type="Proteomes" id="UP000281245">
    <property type="component" value="Unassembled WGS sequence"/>
</dbReference>
<dbReference type="OrthoDB" id="5212574at2759"/>
<dbReference type="Proteomes" id="UP000282582">
    <property type="component" value="Unassembled WGS sequence"/>
</dbReference>
<evidence type="ECO:0000256" key="4">
    <source>
        <dbReference type="ARBA" id="ARBA00022741"/>
    </source>
</evidence>
<dbReference type="EMBL" id="QWIJ01002927">
    <property type="protein sequence ID" value="RMX71243.1"/>
    <property type="molecule type" value="Genomic_DNA"/>
</dbReference>
<dbReference type="GO" id="GO:0004326">
    <property type="term" value="F:tetrahydrofolylpolyglutamate synthase activity"/>
    <property type="evidence" value="ECO:0007669"/>
    <property type="project" value="InterPro"/>
</dbReference>
<evidence type="ECO:0000313" key="11">
    <source>
        <dbReference type="Proteomes" id="UP000271337"/>
    </source>
</evidence>
<dbReference type="PROSITE" id="PS01012">
    <property type="entry name" value="FOLYLPOLYGLU_SYNT_2"/>
    <property type="match status" value="1"/>
</dbReference>
<dbReference type="InterPro" id="IPR018109">
    <property type="entry name" value="Folylpolyglutamate_synth_CS"/>
</dbReference>
<evidence type="ECO:0000313" key="12">
    <source>
        <dbReference type="Proteomes" id="UP000276864"/>
    </source>
</evidence>
<keyword evidence="4" id="KW-0547">Nucleotide-binding</keyword>
<dbReference type="UniPathway" id="UPA00850"/>
<reference evidence="11 12" key="1">
    <citation type="journal article" date="2018" name="BMC Genomics">
        <title>Genomic evidence for intraspecific hybridization in a clonal and extremely halotolerant yeast.</title>
        <authorList>
            <person name="Gostincar C."/>
            <person name="Stajich J.E."/>
            <person name="Zupancic J."/>
            <person name="Zalar P."/>
            <person name="Gunde-Cimerman N."/>
        </authorList>
    </citation>
    <scope>NUCLEOTIDE SEQUENCE [LARGE SCALE GENOMIC DNA]</scope>
    <source>
        <strain evidence="10 12">EXF-6651</strain>
        <strain evidence="9 14">EXF-6654</strain>
        <strain evidence="7 13">EXF-6656</strain>
        <strain evidence="8 11">EXF-6669</strain>
    </source>
</reference>
<dbReference type="InterPro" id="IPR001645">
    <property type="entry name" value="Folylpolyglutamate_synth"/>
</dbReference>
<keyword evidence="5" id="KW-0067">ATP-binding</keyword>
<dbReference type="SUPFAM" id="SSF53623">
    <property type="entry name" value="MurD-like peptide ligases, catalytic domain"/>
    <property type="match status" value="1"/>
</dbReference>
<dbReference type="GO" id="GO:0008841">
    <property type="term" value="F:dihydrofolate synthase activity"/>
    <property type="evidence" value="ECO:0007669"/>
    <property type="project" value="TreeGrafter"/>
</dbReference>
<comment type="similarity">
    <text evidence="1">Belongs to the folylpolyglutamate synthase family.</text>
</comment>
<dbReference type="EMBL" id="QWIM01002907">
    <property type="protein sequence ID" value="RMY06522.1"/>
    <property type="molecule type" value="Genomic_DNA"/>
</dbReference>
<evidence type="ECO:0000256" key="5">
    <source>
        <dbReference type="ARBA" id="ARBA00022840"/>
    </source>
</evidence>
<sequence length="439" mass="48485">MLDVYNQSKYRGYTGQPALKHGRYTSPHLIDRWDCITINQKPVPWKLFHHIETQVKRRDQQGEIHASEFELLTATAFEIFSHENLDVAVVEVGMGGRLDATNILGEPLEAPGTRLELSRPARPRPLVTAIAKIGLDHQGFLGNTIEEIAKEKAGIMKPNVPVAWDKSNHPAALRILEQTAKDNKAMYCHLPEWIPDREALFESGVSNPGFSSDVPKLPQHSQHNLENAFRATWSALQQLDRVPAGAHHSFREQDILAELAKDMIKDAASVTFAGRQQQIDLAPLISRPKTILLDGAHNGQSAQALAECVDTQLRHSAHSPSLQPITWIIAASDSKDIRELLATLLKGGDRVFAVEFGSVDGMPWVKAMPAAQIAEAVRVLAQERGELIETHECGSRLLDAIRTATFQAGDQGPLVIAGSLYLVGDTMRLLRDHQDPSTE</sequence>
<dbReference type="SUPFAM" id="SSF53244">
    <property type="entry name" value="MurD-like peptide ligases, peptide-binding domain"/>
    <property type="match status" value="1"/>
</dbReference>
<dbReference type="InterPro" id="IPR036565">
    <property type="entry name" value="Mur-like_cat_sf"/>
</dbReference>
<dbReference type="Gene3D" id="3.90.190.20">
    <property type="entry name" value="Mur ligase, C-terminal domain"/>
    <property type="match status" value="1"/>
</dbReference>
<keyword evidence="2" id="KW-0436">Ligase</keyword>
<keyword evidence="6" id="KW-0460">Magnesium</keyword>
<protein>
    <recommendedName>
        <fullName evidence="15">Mur ligase central domain-containing protein</fullName>
    </recommendedName>
</protein>
<keyword evidence="3" id="KW-0479">Metal-binding</keyword>
<dbReference type="PANTHER" id="PTHR11136:SF0">
    <property type="entry name" value="DIHYDROFOLATE SYNTHETASE-RELATED"/>
    <property type="match status" value="1"/>
</dbReference>
<dbReference type="EMBL" id="QWIL01002980">
    <property type="protein sequence ID" value="RMX91458.1"/>
    <property type="molecule type" value="Genomic_DNA"/>
</dbReference>
<gene>
    <name evidence="10" type="ORF">D0866_15041</name>
    <name evidence="8" type="ORF">D0867_14956</name>
    <name evidence="9" type="ORF">D0868_10470</name>
    <name evidence="7" type="ORF">D0869_15832</name>
</gene>
<proteinExistence type="inferred from homology"/>
<dbReference type="InterPro" id="IPR036615">
    <property type="entry name" value="Mur_ligase_C_dom_sf"/>
</dbReference>
<dbReference type="GO" id="GO:0005524">
    <property type="term" value="F:ATP binding"/>
    <property type="evidence" value="ECO:0007669"/>
    <property type="project" value="UniProtKB-KW"/>
</dbReference>
<dbReference type="Proteomes" id="UP000271337">
    <property type="component" value="Unassembled WGS sequence"/>
</dbReference>
<dbReference type="GO" id="GO:0005829">
    <property type="term" value="C:cytosol"/>
    <property type="evidence" value="ECO:0007669"/>
    <property type="project" value="TreeGrafter"/>
</dbReference>
<dbReference type="GO" id="GO:0046872">
    <property type="term" value="F:metal ion binding"/>
    <property type="evidence" value="ECO:0007669"/>
    <property type="project" value="UniProtKB-KW"/>
</dbReference>
<evidence type="ECO:0000256" key="3">
    <source>
        <dbReference type="ARBA" id="ARBA00022723"/>
    </source>
</evidence>
<dbReference type="EMBL" id="QWIK01001082">
    <property type="protein sequence ID" value="RMX97771.1"/>
    <property type="molecule type" value="Genomic_DNA"/>
</dbReference>
<dbReference type="GO" id="GO:0005739">
    <property type="term" value="C:mitochondrion"/>
    <property type="evidence" value="ECO:0007669"/>
    <property type="project" value="TreeGrafter"/>
</dbReference>
<evidence type="ECO:0000313" key="7">
    <source>
        <dbReference type="EMBL" id="RMX71243.1"/>
    </source>
</evidence>
<comment type="caution">
    <text evidence="8">The sequence shown here is derived from an EMBL/GenBank/DDBJ whole genome shotgun (WGS) entry which is preliminary data.</text>
</comment>
<evidence type="ECO:0000313" key="8">
    <source>
        <dbReference type="EMBL" id="RMX91458.1"/>
    </source>
</evidence>
<name>A0A3M6XLJ6_HORWE</name>
<dbReference type="PANTHER" id="PTHR11136">
    <property type="entry name" value="FOLYLPOLYGLUTAMATE SYNTHASE-RELATED"/>
    <property type="match status" value="1"/>
</dbReference>
<dbReference type="Gene3D" id="3.40.1190.10">
    <property type="entry name" value="Mur-like, catalytic domain"/>
    <property type="match status" value="1"/>
</dbReference>
<evidence type="ECO:0000313" key="9">
    <source>
        <dbReference type="EMBL" id="RMX97771.1"/>
    </source>
</evidence>
<accession>A0A3M6XLJ6</accession>